<dbReference type="AlphaFoldDB" id="A0A4Z1C1T1"/>
<accession>A0A4Z1C1T1</accession>
<gene>
    <name evidence="1" type="ORF">EXE59_00735</name>
</gene>
<proteinExistence type="predicted"/>
<name>A0A4Z1C1T1_9ACTN</name>
<dbReference type="Proteomes" id="UP000297496">
    <property type="component" value="Unassembled WGS sequence"/>
</dbReference>
<organism evidence="1 2">
    <name type="scientific">Nocardioides eburneiflavus</name>
    <dbReference type="NCBI Taxonomy" id="2518372"/>
    <lineage>
        <taxon>Bacteria</taxon>
        <taxon>Bacillati</taxon>
        <taxon>Actinomycetota</taxon>
        <taxon>Actinomycetes</taxon>
        <taxon>Propionibacteriales</taxon>
        <taxon>Nocardioidaceae</taxon>
        <taxon>Nocardioides</taxon>
    </lineage>
</organism>
<keyword evidence="2" id="KW-1185">Reference proteome</keyword>
<sequence length="196" mass="20190">MSAVFLDPVAMDATAGAISEHAREVDAAIGDLQTACDAEVPPSLAGWLTEELRDITLHARLAQLLYVVAALETALRAEQIRADQSLAAAISAMGAPVAAFSAGGVVLGAPSGSSYVGPSAPATGFVLDMDPAFTPSGNGYLLNNVPTYHPVTPGTYSGGVSPSGNNRIVEEQATTLQLIGMEAKSWSALNRSMSRF</sequence>
<evidence type="ECO:0000313" key="1">
    <source>
        <dbReference type="EMBL" id="TGN62642.1"/>
    </source>
</evidence>
<reference evidence="1 2" key="1">
    <citation type="submission" date="2019-04" db="EMBL/GenBank/DDBJ databases">
        <title>Three New Species of Nocardioides, Nocardioides euryhalodurans sp. nov., Nocardioides seonyuensis sp. nov. and Nocardioides eburneoflavus sp. nov. Isolated from Soil.</title>
        <authorList>
            <person name="Roh S.G."/>
            <person name="Lee C."/>
            <person name="Kim M.-K."/>
            <person name="Kim S.B."/>
        </authorList>
    </citation>
    <scope>NUCLEOTIDE SEQUENCE [LARGE SCALE GENOMIC DNA]</scope>
    <source>
        <strain evidence="1 2">MMS17-SY213</strain>
    </source>
</reference>
<protein>
    <submittedName>
        <fullName evidence="1">Uncharacterized protein</fullName>
    </submittedName>
</protein>
<dbReference type="OrthoDB" id="3791677at2"/>
<dbReference type="EMBL" id="SRRO01000001">
    <property type="protein sequence ID" value="TGN62642.1"/>
    <property type="molecule type" value="Genomic_DNA"/>
</dbReference>
<comment type="caution">
    <text evidence="1">The sequence shown here is derived from an EMBL/GenBank/DDBJ whole genome shotgun (WGS) entry which is preliminary data.</text>
</comment>
<dbReference type="RefSeq" id="WP_135837190.1">
    <property type="nucleotide sequence ID" value="NZ_SRRO01000001.1"/>
</dbReference>
<evidence type="ECO:0000313" key="2">
    <source>
        <dbReference type="Proteomes" id="UP000297496"/>
    </source>
</evidence>